<dbReference type="InterPro" id="IPR050221">
    <property type="entry name" value="26S_Proteasome_ATPase"/>
</dbReference>
<dbReference type="InterPro" id="IPR027417">
    <property type="entry name" value="P-loop_NTPase"/>
</dbReference>
<evidence type="ECO:0000256" key="3">
    <source>
        <dbReference type="ARBA" id="ARBA00022840"/>
    </source>
</evidence>
<evidence type="ECO:0000313" key="6">
    <source>
        <dbReference type="Proteomes" id="UP001331561"/>
    </source>
</evidence>
<dbReference type="EMBL" id="JAYXHS010000001">
    <property type="protein sequence ID" value="MEC5385352.1"/>
    <property type="molecule type" value="Genomic_DNA"/>
</dbReference>
<dbReference type="InterPro" id="IPR003959">
    <property type="entry name" value="ATPase_AAA_core"/>
</dbReference>
<keyword evidence="2" id="KW-0547">Nucleotide-binding</keyword>
<comment type="similarity">
    <text evidence="1">Belongs to the AAA ATPase family.</text>
</comment>
<keyword evidence="6" id="KW-1185">Reference proteome</keyword>
<dbReference type="RefSeq" id="WP_327598948.1">
    <property type="nucleotide sequence ID" value="NZ_JAYXHS010000001.1"/>
</dbReference>
<dbReference type="PANTHER" id="PTHR23073">
    <property type="entry name" value="26S PROTEASOME REGULATORY SUBUNIT"/>
    <property type="match status" value="1"/>
</dbReference>
<dbReference type="Gene3D" id="3.40.50.300">
    <property type="entry name" value="P-loop containing nucleotide triphosphate hydrolases"/>
    <property type="match status" value="1"/>
</dbReference>
<dbReference type="InterPro" id="IPR003593">
    <property type="entry name" value="AAA+_ATPase"/>
</dbReference>
<dbReference type="CDD" id="cd19481">
    <property type="entry name" value="RecA-like_protease"/>
    <property type="match status" value="1"/>
</dbReference>
<sequence>MLHGLALAALHATDTLAERSAEAAWLDAQCRLCDSVAAPLQAWLASPPQEDRLLHAIASALHLQPVELIAVALAAAVETDAMAGRVIAWLQAPVGTSRPTVGLALAAANALGMDAALNALLEGGARDTGLLMLDSDLETSRRPLPEQALHVPLPLVMALRDGFSRWPGVKLEQADPTAAVASLRAATARQAHALKSGGKSGGNNSALVIRSGHPREARTAATLIAHALDMQVALFESEPPKGVGVWLALLGALPVLCHELAPGDSRKLSRLPGYTGPVLVACGPDGSFEHEGDTVASWRVPLPDAAERSGLWAGHTPDAHLAEQLGLQYRYDAARIRQLGRAASYQAGLDNAQHIARAHISAAARSGVAAELGTLAELLPENIGDDALVIPPTLREGLVGLRQRCELRENLAAGLGPSARTRYKPGVRALLVGASGTGKTLAAGWLATQLGLPLYRVDAASVTSKYIGETEKNLAQLFARAEHAEVVLLFDEADSLFGKRTDVKESNDKFANAQTNYLLQRIESFEGIAILTSNSRSRFDSAFTRRLDVILDFPQPSPDERRALWVAHLGDAHALSGGDLNRVASACDLAGGHIRNVVLAAAARARHQQRDIAYADVLVGIAAECRKLGRQVPAGLGSAADAESRAGA</sequence>
<accession>A0ABU6K088</accession>
<dbReference type="Pfam" id="PF00004">
    <property type="entry name" value="AAA"/>
    <property type="match status" value="1"/>
</dbReference>
<evidence type="ECO:0000256" key="1">
    <source>
        <dbReference type="ARBA" id="ARBA00006914"/>
    </source>
</evidence>
<dbReference type="GO" id="GO:0005524">
    <property type="term" value="F:ATP binding"/>
    <property type="evidence" value="ECO:0007669"/>
    <property type="project" value="UniProtKB-KW"/>
</dbReference>
<evidence type="ECO:0000256" key="2">
    <source>
        <dbReference type="ARBA" id="ARBA00022741"/>
    </source>
</evidence>
<dbReference type="SUPFAM" id="SSF52540">
    <property type="entry name" value="P-loop containing nucleoside triphosphate hydrolases"/>
    <property type="match status" value="1"/>
</dbReference>
<dbReference type="SMART" id="SM00382">
    <property type="entry name" value="AAA"/>
    <property type="match status" value="1"/>
</dbReference>
<evidence type="ECO:0000259" key="4">
    <source>
        <dbReference type="SMART" id="SM00382"/>
    </source>
</evidence>
<organism evidence="5 6">
    <name type="scientific">Uliginosibacterium silvisoli</name>
    <dbReference type="NCBI Taxonomy" id="3114758"/>
    <lineage>
        <taxon>Bacteria</taxon>
        <taxon>Pseudomonadati</taxon>
        <taxon>Pseudomonadota</taxon>
        <taxon>Betaproteobacteria</taxon>
        <taxon>Rhodocyclales</taxon>
        <taxon>Zoogloeaceae</taxon>
        <taxon>Uliginosibacterium</taxon>
    </lineage>
</organism>
<gene>
    <name evidence="5" type="ORF">VVD49_06430</name>
</gene>
<comment type="caution">
    <text evidence="5">The sequence shown here is derived from an EMBL/GenBank/DDBJ whole genome shotgun (WGS) entry which is preliminary data.</text>
</comment>
<reference evidence="5 6" key="1">
    <citation type="submission" date="2024-01" db="EMBL/GenBank/DDBJ databases">
        <title>Uliginosibacterium soil sp. nov.</title>
        <authorList>
            <person name="Lv Y."/>
        </authorList>
    </citation>
    <scope>NUCLEOTIDE SEQUENCE [LARGE SCALE GENOMIC DNA]</scope>
    <source>
        <strain evidence="5 6">H3</strain>
    </source>
</reference>
<proteinExistence type="inferred from homology"/>
<protein>
    <submittedName>
        <fullName evidence="5">ATP-binding protein</fullName>
    </submittedName>
</protein>
<keyword evidence="3 5" id="KW-0067">ATP-binding</keyword>
<name>A0ABU6K088_9RHOO</name>
<evidence type="ECO:0000313" key="5">
    <source>
        <dbReference type="EMBL" id="MEC5385352.1"/>
    </source>
</evidence>
<feature type="domain" description="AAA+ ATPase" evidence="4">
    <location>
        <begin position="425"/>
        <end position="557"/>
    </location>
</feature>
<dbReference type="Proteomes" id="UP001331561">
    <property type="component" value="Unassembled WGS sequence"/>
</dbReference>